<name>A0ACC0KQU7_CHOFU</name>
<evidence type="ECO:0000313" key="2">
    <source>
        <dbReference type="Proteomes" id="UP001064048"/>
    </source>
</evidence>
<protein>
    <submittedName>
        <fullName evidence="1">Uncharacterized protein</fullName>
    </submittedName>
</protein>
<comment type="caution">
    <text evidence="1">The sequence shown here is derived from an EMBL/GenBank/DDBJ whole genome shotgun (WGS) entry which is preliminary data.</text>
</comment>
<reference evidence="1 2" key="1">
    <citation type="journal article" date="2022" name="Genome Biol. Evol.">
        <title>The Spruce Budworm Genome: Reconstructing the Evolutionary History of Antifreeze Proteins.</title>
        <authorList>
            <person name="Beliveau C."/>
            <person name="Gagne P."/>
            <person name="Picq S."/>
            <person name="Vernygora O."/>
            <person name="Keeling C.I."/>
            <person name="Pinkney K."/>
            <person name="Doucet D."/>
            <person name="Wen F."/>
            <person name="Johnston J.S."/>
            <person name="Maaroufi H."/>
            <person name="Boyle B."/>
            <person name="Laroche J."/>
            <person name="Dewar K."/>
            <person name="Juretic N."/>
            <person name="Blackburn G."/>
            <person name="Nisole A."/>
            <person name="Brunet B."/>
            <person name="Brandao M."/>
            <person name="Lumley L."/>
            <person name="Duan J."/>
            <person name="Quan G."/>
            <person name="Lucarotti C.J."/>
            <person name="Roe A.D."/>
            <person name="Sperling F.A.H."/>
            <person name="Levesque R.C."/>
            <person name="Cusson M."/>
        </authorList>
    </citation>
    <scope>NUCLEOTIDE SEQUENCE [LARGE SCALE GENOMIC DNA]</scope>
    <source>
        <strain evidence="1">Glfc:IPQL:Cfum</strain>
    </source>
</reference>
<keyword evidence="2" id="KW-1185">Reference proteome</keyword>
<evidence type="ECO:0000313" key="1">
    <source>
        <dbReference type="EMBL" id="KAI8438655.1"/>
    </source>
</evidence>
<sequence length="533" mass="56228">MSATALFGNTSALGGSSGGNKHLVEFRAGRMTLKGRMVHPDKRKGLLYVYQGEDSLMHFCWKDRTTGEVEDDLLIFPDDCEFVRVNECTTGRVYVLKFKSFSKKYFFWMQESKTDKDDELCRRINEALNNPPTSGGRGGGSGGAQDGELQNLLNNMSQQQLMQLFGGSGGSSRGGSAPRAEPASRAPARPRDAPATPPPPPPPPPPPLPPPLPPRRPTLPAQHSHALAAALAEPEVVAAATAPAAAQRLAPHLPPAPAQDDVRTTLLSPQFAQAANQFSSALTSGQMGPVMTQFGLSPDVASAANTGDMQAFFKALESESSASDSSKAKEEDKKADEKPKEDKNDKKDGDAGIAPRAEPASRAPAPPARRARHPPPPPPPPPPPLPPPLPPRRPTLPAQHSHALAAALAEPEVVAAATAPAAAQRLAPHLPPAPAQDDVRTTLLSPQFAQAANQFSSALTSGQMGPVMTQFGLSPDVASAANTGDMQAFFKALESESSASDSSKAKEEDKKADEKPKEDKNDKKDGDAGMSLD</sequence>
<gene>
    <name evidence="1" type="ORF">MSG28_011081</name>
</gene>
<organism evidence="1 2">
    <name type="scientific">Choristoneura fumiferana</name>
    <name type="common">Spruce budworm moth</name>
    <name type="synonym">Archips fumiferana</name>
    <dbReference type="NCBI Taxonomy" id="7141"/>
    <lineage>
        <taxon>Eukaryota</taxon>
        <taxon>Metazoa</taxon>
        <taxon>Ecdysozoa</taxon>
        <taxon>Arthropoda</taxon>
        <taxon>Hexapoda</taxon>
        <taxon>Insecta</taxon>
        <taxon>Pterygota</taxon>
        <taxon>Neoptera</taxon>
        <taxon>Endopterygota</taxon>
        <taxon>Lepidoptera</taxon>
        <taxon>Glossata</taxon>
        <taxon>Ditrysia</taxon>
        <taxon>Tortricoidea</taxon>
        <taxon>Tortricidae</taxon>
        <taxon>Tortricinae</taxon>
        <taxon>Choristoneura</taxon>
    </lineage>
</organism>
<proteinExistence type="predicted"/>
<dbReference type="EMBL" id="CM046118">
    <property type="protein sequence ID" value="KAI8438655.1"/>
    <property type="molecule type" value="Genomic_DNA"/>
</dbReference>
<accession>A0ACC0KQU7</accession>
<dbReference type="Proteomes" id="UP001064048">
    <property type="component" value="Chromosome 18"/>
</dbReference>